<feature type="region of interest" description="Disordered" evidence="1">
    <location>
        <begin position="60"/>
        <end position="92"/>
    </location>
</feature>
<evidence type="ECO:0000313" key="3">
    <source>
        <dbReference type="Proteomes" id="UP000625711"/>
    </source>
</evidence>
<dbReference type="AlphaFoldDB" id="A0A834I290"/>
<feature type="region of interest" description="Disordered" evidence="1">
    <location>
        <begin position="1"/>
        <end position="28"/>
    </location>
</feature>
<keyword evidence="3" id="KW-1185">Reference proteome</keyword>
<organism evidence="2 3">
    <name type="scientific">Rhynchophorus ferrugineus</name>
    <name type="common">Red palm weevil</name>
    <name type="synonym">Curculio ferrugineus</name>
    <dbReference type="NCBI Taxonomy" id="354439"/>
    <lineage>
        <taxon>Eukaryota</taxon>
        <taxon>Metazoa</taxon>
        <taxon>Ecdysozoa</taxon>
        <taxon>Arthropoda</taxon>
        <taxon>Hexapoda</taxon>
        <taxon>Insecta</taxon>
        <taxon>Pterygota</taxon>
        <taxon>Neoptera</taxon>
        <taxon>Endopterygota</taxon>
        <taxon>Coleoptera</taxon>
        <taxon>Polyphaga</taxon>
        <taxon>Cucujiformia</taxon>
        <taxon>Curculionidae</taxon>
        <taxon>Dryophthorinae</taxon>
        <taxon>Rhynchophorus</taxon>
    </lineage>
</organism>
<comment type="caution">
    <text evidence="2">The sequence shown here is derived from an EMBL/GenBank/DDBJ whole genome shotgun (WGS) entry which is preliminary data.</text>
</comment>
<dbReference type="Proteomes" id="UP000625711">
    <property type="component" value="Unassembled WGS sequence"/>
</dbReference>
<dbReference type="EMBL" id="JAACXV010013969">
    <property type="protein sequence ID" value="KAF7271398.1"/>
    <property type="molecule type" value="Genomic_DNA"/>
</dbReference>
<accession>A0A834I290</accession>
<evidence type="ECO:0000256" key="1">
    <source>
        <dbReference type="SAM" id="MobiDB-lite"/>
    </source>
</evidence>
<name>A0A834I290_RHYFE</name>
<gene>
    <name evidence="2" type="ORF">GWI33_015753</name>
</gene>
<evidence type="ECO:0000313" key="2">
    <source>
        <dbReference type="EMBL" id="KAF7271398.1"/>
    </source>
</evidence>
<sequence length="92" mass="10516">MYSFHSNEDVRETLISPVLGPRRPGPRPEPICKFVVMQTPPVPAGVIFKSTRLEQIRPNHEFSSRPVQTAFGQPTWPSRNFHPGNHATNYYD</sequence>
<feature type="compositionally biased region" description="Polar residues" evidence="1">
    <location>
        <begin position="65"/>
        <end position="78"/>
    </location>
</feature>
<proteinExistence type="predicted"/>
<protein>
    <submittedName>
        <fullName evidence="2">Uncharacterized protein</fullName>
    </submittedName>
</protein>
<feature type="compositionally biased region" description="Basic and acidic residues" evidence="1">
    <location>
        <begin position="1"/>
        <end position="12"/>
    </location>
</feature>
<reference evidence="2" key="1">
    <citation type="submission" date="2020-08" db="EMBL/GenBank/DDBJ databases">
        <title>Genome sequencing and assembly of the red palm weevil Rhynchophorus ferrugineus.</title>
        <authorList>
            <person name="Dias G.B."/>
            <person name="Bergman C.M."/>
            <person name="Manee M."/>
        </authorList>
    </citation>
    <scope>NUCLEOTIDE SEQUENCE</scope>
    <source>
        <strain evidence="2">AA-2017</strain>
        <tissue evidence="2">Whole larva</tissue>
    </source>
</reference>